<feature type="compositionally biased region" description="Polar residues" evidence="6">
    <location>
        <begin position="243"/>
        <end position="255"/>
    </location>
</feature>
<dbReference type="SUPFAM" id="SSF56281">
    <property type="entry name" value="Metallo-hydrolase/oxidoreductase"/>
    <property type="match status" value="1"/>
</dbReference>
<evidence type="ECO:0000259" key="7">
    <source>
        <dbReference type="Pfam" id="PF07522"/>
    </source>
</evidence>
<dbReference type="InterPro" id="IPR036866">
    <property type="entry name" value="RibonucZ/Hydroxyglut_hydro"/>
</dbReference>
<dbReference type="Proteomes" id="UP001234581">
    <property type="component" value="Unassembled WGS sequence"/>
</dbReference>
<dbReference type="PANTHER" id="PTHR23240">
    <property type="entry name" value="DNA CROSS-LINK REPAIR PROTEIN PSO2/SNM1-RELATED"/>
    <property type="match status" value="1"/>
</dbReference>
<comment type="caution">
    <text evidence="8">The sequence shown here is derived from an EMBL/GenBank/DDBJ whole genome shotgun (WGS) entry which is preliminary data.</text>
</comment>
<dbReference type="GO" id="GO:0006303">
    <property type="term" value="P:double-strand break repair via nonhomologous end joining"/>
    <property type="evidence" value="ECO:0007669"/>
    <property type="project" value="TreeGrafter"/>
</dbReference>
<protein>
    <recommendedName>
        <fullName evidence="7">DNA repair metallo-beta-lactamase domain-containing protein</fullName>
    </recommendedName>
</protein>
<dbReference type="Gene3D" id="3.60.15.10">
    <property type="entry name" value="Ribonuclease Z/Hydroxyacylglutathione hydrolase-like"/>
    <property type="match status" value="1"/>
</dbReference>
<dbReference type="GeneID" id="83211447"/>
<accession>A0AAD7V7B8</accession>
<organism evidence="8 9">
    <name type="scientific">Lichtheimia ornata</name>
    <dbReference type="NCBI Taxonomy" id="688661"/>
    <lineage>
        <taxon>Eukaryota</taxon>
        <taxon>Fungi</taxon>
        <taxon>Fungi incertae sedis</taxon>
        <taxon>Mucoromycota</taxon>
        <taxon>Mucoromycotina</taxon>
        <taxon>Mucoromycetes</taxon>
        <taxon>Mucorales</taxon>
        <taxon>Lichtheimiaceae</taxon>
        <taxon>Lichtheimia</taxon>
    </lineage>
</organism>
<feature type="region of interest" description="Disordered" evidence="6">
    <location>
        <begin position="238"/>
        <end position="272"/>
    </location>
</feature>
<evidence type="ECO:0000256" key="4">
    <source>
        <dbReference type="ARBA" id="ARBA00023204"/>
    </source>
</evidence>
<dbReference type="Gene3D" id="3.40.50.12650">
    <property type="match status" value="1"/>
</dbReference>
<evidence type="ECO:0000256" key="2">
    <source>
        <dbReference type="ARBA" id="ARBA00010304"/>
    </source>
</evidence>
<keyword evidence="9" id="KW-1185">Reference proteome</keyword>
<evidence type="ECO:0000313" key="9">
    <source>
        <dbReference type="Proteomes" id="UP001234581"/>
    </source>
</evidence>
<evidence type="ECO:0000256" key="5">
    <source>
        <dbReference type="ARBA" id="ARBA00023242"/>
    </source>
</evidence>
<dbReference type="PANTHER" id="PTHR23240:SF6">
    <property type="entry name" value="DNA CROSS-LINK REPAIR 1A PROTEIN"/>
    <property type="match status" value="1"/>
</dbReference>
<dbReference type="Pfam" id="PF07522">
    <property type="entry name" value="DRMBL"/>
    <property type="match status" value="1"/>
</dbReference>
<feature type="domain" description="DNA repair metallo-beta-lactamase" evidence="7">
    <location>
        <begin position="556"/>
        <end position="677"/>
    </location>
</feature>
<sequence length="714" mass="79628">MVTTARTAKRTQVASSQQRNKRQRDNSTTPSLTLQHYFKKTSSSSQHDNSSTHNTQQQTSFESDLERAIALSLAESASTCIATNDIDDPAALSLHHDDAGTAHFHADTAISDDIDSLLDNNIDSNIKKEADDMEANVDINIAKEAGDDPVTPIEDDVATGMKNEKATNDTYQQCPVCQASINAESIDTMNEHINRCLDGSLVKEEVHSNSNNVMATNDATKNDTKSWFRTMENAIRGVLGPKENSNTINNPATNHSSNDKPSSSSSSTKGKQKRTCPFYKWVKDTTLVVDAFTYGKIPDCTGYFLSHFHSDHYGYLGKKWAHGTVYCSQITANLIQQRLGVGRRYVCALPMNVKYPLSDTINVSLIDANHCPGSVLFLFEILRPDGVVVRHLHTGDFRATPQMCLHPLIRQPMNPPIDTLYLDTTYLDGRYMFPIQEDVVRAACDIAHEQCFHQPVQQQLQLKPATTTTTSKSSALVGWLQSSQKPKVDLVTDESEGTLAAMKMTNARPKSKVLVVVGTYTIGKERVFFNIAKRLGSKIYVNEKKRKILACQENKELDSLLVTDPHQAQVHVLPLGTLKIDLLENYLKGMRPHFTSLIAFQPTAQTFRPYGSPSMGPPLSEIIAQPPNRSIVLKPLRASTATVKLYPIPYSEHSSFRELAAFIGSLEIRRIIPTVNNRDEASRELMFAILDGWQQDKKKEQLNGIVPYQSEHYW</sequence>
<name>A0AAD7V7B8_9FUNG</name>
<reference evidence="8 9" key="1">
    <citation type="submission" date="2023-03" db="EMBL/GenBank/DDBJ databases">
        <title>Genome sequence of Lichtheimia ornata CBS 291.66.</title>
        <authorList>
            <person name="Mohabir J.T."/>
            <person name="Shea T.P."/>
            <person name="Kurbessoian T."/>
            <person name="Berby B."/>
            <person name="Fontaine J."/>
            <person name="Livny J."/>
            <person name="Gnirke A."/>
            <person name="Stajich J.E."/>
            <person name="Cuomo C.A."/>
        </authorList>
    </citation>
    <scope>NUCLEOTIDE SEQUENCE [LARGE SCALE GENOMIC DNA]</scope>
    <source>
        <strain evidence="8">CBS 291.66</strain>
    </source>
</reference>
<keyword evidence="5" id="KW-0539">Nucleus</keyword>
<dbReference type="GO" id="GO:0003684">
    <property type="term" value="F:damaged DNA binding"/>
    <property type="evidence" value="ECO:0007669"/>
    <property type="project" value="TreeGrafter"/>
</dbReference>
<keyword evidence="4" id="KW-0234">DNA repair</keyword>
<dbReference type="GO" id="GO:0035312">
    <property type="term" value="F:5'-3' DNA exonuclease activity"/>
    <property type="evidence" value="ECO:0007669"/>
    <property type="project" value="TreeGrafter"/>
</dbReference>
<feature type="compositionally biased region" description="Polar residues" evidence="6">
    <location>
        <begin position="1"/>
        <end position="18"/>
    </location>
</feature>
<feature type="region of interest" description="Disordered" evidence="6">
    <location>
        <begin position="1"/>
        <end position="63"/>
    </location>
</feature>
<dbReference type="GO" id="GO:0036297">
    <property type="term" value="P:interstrand cross-link repair"/>
    <property type="evidence" value="ECO:0007669"/>
    <property type="project" value="TreeGrafter"/>
</dbReference>
<evidence type="ECO:0000256" key="1">
    <source>
        <dbReference type="ARBA" id="ARBA00004123"/>
    </source>
</evidence>
<evidence type="ECO:0000313" key="8">
    <source>
        <dbReference type="EMBL" id="KAJ8660175.1"/>
    </source>
</evidence>
<keyword evidence="3" id="KW-0227">DNA damage</keyword>
<dbReference type="AlphaFoldDB" id="A0AAD7V7B8"/>
<evidence type="ECO:0000256" key="3">
    <source>
        <dbReference type="ARBA" id="ARBA00022763"/>
    </source>
</evidence>
<evidence type="ECO:0000256" key="6">
    <source>
        <dbReference type="SAM" id="MobiDB-lite"/>
    </source>
</evidence>
<comment type="subcellular location">
    <subcellularLocation>
        <location evidence="1">Nucleus</location>
    </subcellularLocation>
</comment>
<feature type="compositionally biased region" description="Low complexity" evidence="6">
    <location>
        <begin position="259"/>
        <end position="269"/>
    </location>
</feature>
<proteinExistence type="inferred from homology"/>
<feature type="compositionally biased region" description="Low complexity" evidence="6">
    <location>
        <begin position="41"/>
        <end position="55"/>
    </location>
</feature>
<dbReference type="CDD" id="cd16273">
    <property type="entry name" value="SNM1A-1C-like_MBL-fold"/>
    <property type="match status" value="1"/>
</dbReference>
<dbReference type="EMBL" id="JARTCD010000014">
    <property type="protein sequence ID" value="KAJ8660175.1"/>
    <property type="molecule type" value="Genomic_DNA"/>
</dbReference>
<gene>
    <name evidence="8" type="ORF">O0I10_004034</name>
</gene>
<dbReference type="RefSeq" id="XP_058345088.1">
    <property type="nucleotide sequence ID" value="XM_058484100.1"/>
</dbReference>
<comment type="similarity">
    <text evidence="2">Belongs to the DNA repair metallo-beta-lactamase (DRMBL) family.</text>
</comment>
<dbReference type="GO" id="GO:0005634">
    <property type="term" value="C:nucleus"/>
    <property type="evidence" value="ECO:0007669"/>
    <property type="project" value="UniProtKB-SubCell"/>
</dbReference>
<dbReference type="InterPro" id="IPR011084">
    <property type="entry name" value="DRMBL"/>
</dbReference>